<dbReference type="InterPro" id="IPR050900">
    <property type="entry name" value="Transposase_IS3/IS150/IS904"/>
</dbReference>
<dbReference type="InterPro" id="IPR036397">
    <property type="entry name" value="RNaseH_sf"/>
</dbReference>
<proteinExistence type="predicted"/>
<dbReference type="GO" id="GO:0015074">
    <property type="term" value="P:DNA integration"/>
    <property type="evidence" value="ECO:0007669"/>
    <property type="project" value="InterPro"/>
</dbReference>
<sequence length="279" mass="32558">MCRVLNVSKSSYYRWFKEPIGKRKQNYMELDKKIKQAYFKAKGRNGSPRLAKDLLACGTVVSRTTVASHMKYMGLRSKLSKRYKVTTDSTHNFEVAPNLLNRVFKHEEPAKACVSDLTYISCLDGFLYLTCVLDLFDRKLIGWSISDNMSASKTVIPAIRMANRNRSFTKDMIFHSDRGTQYACKQTVNILKSLNTKQSMSRKGNCWDNAVAESFFKSFKTELIYGTKQITKEQMRLLVFEYIESWYNHKRRFSALKNLTIDEFWDQYKIKKQIIKNVA</sequence>
<dbReference type="Pfam" id="PF13333">
    <property type="entry name" value="rve_2"/>
    <property type="match status" value="1"/>
</dbReference>
<comment type="caution">
    <text evidence="2">The sequence shown here is derived from an EMBL/GenBank/DDBJ whole genome shotgun (WGS) entry which is preliminary data.</text>
</comment>
<feature type="domain" description="Integrase catalytic" evidence="1">
    <location>
        <begin position="105"/>
        <end position="269"/>
    </location>
</feature>
<dbReference type="NCBIfam" id="NF033516">
    <property type="entry name" value="transpos_IS3"/>
    <property type="match status" value="1"/>
</dbReference>
<organism evidence="2">
    <name type="scientific">bioreactor metagenome</name>
    <dbReference type="NCBI Taxonomy" id="1076179"/>
    <lineage>
        <taxon>unclassified sequences</taxon>
        <taxon>metagenomes</taxon>
        <taxon>ecological metagenomes</taxon>
    </lineage>
</organism>
<dbReference type="InterPro" id="IPR048020">
    <property type="entry name" value="Transpos_IS3"/>
</dbReference>
<dbReference type="PROSITE" id="PS50994">
    <property type="entry name" value="INTEGRASE"/>
    <property type="match status" value="1"/>
</dbReference>
<dbReference type="Pfam" id="PF13276">
    <property type="entry name" value="HTH_21"/>
    <property type="match status" value="1"/>
</dbReference>
<dbReference type="SUPFAM" id="SSF53098">
    <property type="entry name" value="Ribonuclease H-like"/>
    <property type="match status" value="1"/>
</dbReference>
<dbReference type="InterPro" id="IPR025948">
    <property type="entry name" value="HTH-like_dom"/>
</dbReference>
<evidence type="ECO:0000313" key="2">
    <source>
        <dbReference type="EMBL" id="MPM48032.1"/>
    </source>
</evidence>
<evidence type="ECO:0000259" key="1">
    <source>
        <dbReference type="PROSITE" id="PS50994"/>
    </source>
</evidence>
<dbReference type="AlphaFoldDB" id="A0A645A4M7"/>
<reference evidence="2" key="1">
    <citation type="submission" date="2019-08" db="EMBL/GenBank/DDBJ databases">
        <authorList>
            <person name="Kucharzyk K."/>
            <person name="Murdoch R.W."/>
            <person name="Higgins S."/>
            <person name="Loffler F."/>
        </authorList>
    </citation>
    <scope>NUCLEOTIDE SEQUENCE</scope>
</reference>
<dbReference type="Gene3D" id="3.30.420.10">
    <property type="entry name" value="Ribonuclease H-like superfamily/Ribonuclease H"/>
    <property type="match status" value="1"/>
</dbReference>
<dbReference type="GO" id="GO:0003676">
    <property type="term" value="F:nucleic acid binding"/>
    <property type="evidence" value="ECO:0007669"/>
    <property type="project" value="InterPro"/>
</dbReference>
<dbReference type="Pfam" id="PF00665">
    <property type="entry name" value="rve"/>
    <property type="match status" value="1"/>
</dbReference>
<dbReference type="PANTHER" id="PTHR46889:SF4">
    <property type="entry name" value="TRANSPOSASE INSO FOR INSERTION SEQUENCE ELEMENT IS911B-RELATED"/>
    <property type="match status" value="1"/>
</dbReference>
<accession>A0A645A4M7</accession>
<dbReference type="EMBL" id="VSSQ01011923">
    <property type="protein sequence ID" value="MPM48032.1"/>
    <property type="molecule type" value="Genomic_DNA"/>
</dbReference>
<name>A0A645A4M7_9ZZZZ</name>
<gene>
    <name evidence="2" type="ORF">SDC9_94753</name>
</gene>
<dbReference type="InterPro" id="IPR001584">
    <property type="entry name" value="Integrase_cat-core"/>
</dbReference>
<dbReference type="InterPro" id="IPR012337">
    <property type="entry name" value="RNaseH-like_sf"/>
</dbReference>
<protein>
    <submittedName>
        <fullName evidence="2">IS3 family transposase ISLbl1</fullName>
    </submittedName>
</protein>
<dbReference type="PANTHER" id="PTHR46889">
    <property type="entry name" value="TRANSPOSASE INSF FOR INSERTION SEQUENCE IS3B-RELATED"/>
    <property type="match status" value="1"/>
</dbReference>